<sequence length="211" mass="22499">MLLLIRHRDHEPIVNPTAYVSPTSTLVGKVLVGPHGRILFGAIVTAETSMVEIGEYAIISENAVLRGNRSADTDQPVLIGDHVFIGPHATLLGCAVAPCSYIATGATVLQGAKIGSGAVIAVGALVHANTVIPDGYFVPPYAVAIGDPVQLYSPNQKEEMAEAIRRLGFARTAFGIEGPFHDRKALYKSATEIRSQEYASHFQDIILDPVD</sequence>
<dbReference type="PANTHER" id="PTHR13061:SF29">
    <property type="entry name" value="GAMMA CARBONIC ANHYDRASE-LIKE 1, MITOCHONDRIAL-RELATED"/>
    <property type="match status" value="1"/>
</dbReference>
<gene>
    <name evidence="1" type="ORF">GTO91_10025</name>
</gene>
<dbReference type="OrthoDB" id="9803036at2"/>
<dbReference type="AlphaFoldDB" id="A0A845L0L5"/>
<organism evidence="1 2">
    <name type="scientific">Heliomicrobium undosum</name>
    <dbReference type="NCBI Taxonomy" id="121734"/>
    <lineage>
        <taxon>Bacteria</taxon>
        <taxon>Bacillati</taxon>
        <taxon>Bacillota</taxon>
        <taxon>Clostridia</taxon>
        <taxon>Eubacteriales</taxon>
        <taxon>Heliobacteriaceae</taxon>
        <taxon>Heliomicrobium</taxon>
    </lineage>
</organism>
<protein>
    <submittedName>
        <fullName evidence="1">Acyltransferase</fullName>
    </submittedName>
</protein>
<keyword evidence="1" id="KW-0808">Transferase</keyword>
<dbReference type="InterPro" id="IPR011004">
    <property type="entry name" value="Trimer_LpxA-like_sf"/>
</dbReference>
<dbReference type="InterPro" id="IPR050484">
    <property type="entry name" value="Transf_Hexapept/Carb_Anhydrase"/>
</dbReference>
<reference evidence="1 2" key="1">
    <citation type="submission" date="2020-01" db="EMBL/GenBank/DDBJ databases">
        <title>Whole-genome sequence of Heliobacterium undosum DSM 13378.</title>
        <authorList>
            <person name="Kyndt J.A."/>
            <person name="Meyer T.E."/>
        </authorList>
    </citation>
    <scope>NUCLEOTIDE SEQUENCE [LARGE SCALE GENOMIC DNA]</scope>
    <source>
        <strain evidence="1 2">DSM 13378</strain>
    </source>
</reference>
<evidence type="ECO:0000313" key="2">
    <source>
        <dbReference type="Proteomes" id="UP000463470"/>
    </source>
</evidence>
<evidence type="ECO:0000313" key="1">
    <source>
        <dbReference type="EMBL" id="MZP30042.1"/>
    </source>
</evidence>
<proteinExistence type="predicted"/>
<keyword evidence="1" id="KW-0012">Acyltransferase</keyword>
<dbReference type="EMBL" id="WXEY01000009">
    <property type="protein sequence ID" value="MZP30042.1"/>
    <property type="molecule type" value="Genomic_DNA"/>
</dbReference>
<name>A0A845L0L5_9FIRM</name>
<accession>A0A845L0L5</accession>
<dbReference type="Gene3D" id="2.160.10.10">
    <property type="entry name" value="Hexapeptide repeat proteins"/>
    <property type="match status" value="1"/>
</dbReference>
<keyword evidence="2" id="KW-1185">Reference proteome</keyword>
<comment type="caution">
    <text evidence="1">The sequence shown here is derived from an EMBL/GenBank/DDBJ whole genome shotgun (WGS) entry which is preliminary data.</text>
</comment>
<dbReference type="PANTHER" id="PTHR13061">
    <property type="entry name" value="DYNACTIN SUBUNIT P25"/>
    <property type="match status" value="1"/>
</dbReference>
<dbReference type="SUPFAM" id="SSF51161">
    <property type="entry name" value="Trimeric LpxA-like enzymes"/>
    <property type="match status" value="1"/>
</dbReference>
<dbReference type="Proteomes" id="UP000463470">
    <property type="component" value="Unassembled WGS sequence"/>
</dbReference>
<dbReference type="GO" id="GO:0016746">
    <property type="term" value="F:acyltransferase activity"/>
    <property type="evidence" value="ECO:0007669"/>
    <property type="project" value="UniProtKB-KW"/>
</dbReference>